<evidence type="ECO:0000313" key="2">
    <source>
        <dbReference type="EMBL" id="GAA4454720.1"/>
    </source>
</evidence>
<evidence type="ECO:0000313" key="3">
    <source>
        <dbReference type="Proteomes" id="UP001501410"/>
    </source>
</evidence>
<accession>A0ABP8MQZ5</accession>
<dbReference type="PROSITE" id="PS51257">
    <property type="entry name" value="PROKAR_LIPOPROTEIN"/>
    <property type="match status" value="1"/>
</dbReference>
<gene>
    <name evidence="2" type="ORF">GCM10023092_17170</name>
</gene>
<evidence type="ECO:0000259" key="1">
    <source>
        <dbReference type="Pfam" id="PF14321"/>
    </source>
</evidence>
<comment type="caution">
    <text evidence="2">The sequence shown here is derived from an EMBL/GenBank/DDBJ whole genome shotgun (WGS) entry which is preliminary data.</text>
</comment>
<dbReference type="RefSeq" id="WP_344825451.1">
    <property type="nucleotide sequence ID" value="NZ_BAABEZ010000022.1"/>
</dbReference>
<dbReference type="Proteomes" id="UP001501410">
    <property type="component" value="Unassembled WGS sequence"/>
</dbReference>
<protein>
    <recommendedName>
        <fullName evidence="1">DUF4382 domain-containing protein</fullName>
    </recommendedName>
</protein>
<dbReference type="InterPro" id="IPR025491">
    <property type="entry name" value="DUF4382"/>
</dbReference>
<organism evidence="2 3">
    <name type="scientific">Rurimicrobium arvi</name>
    <dbReference type="NCBI Taxonomy" id="2049916"/>
    <lineage>
        <taxon>Bacteria</taxon>
        <taxon>Pseudomonadati</taxon>
        <taxon>Bacteroidota</taxon>
        <taxon>Chitinophagia</taxon>
        <taxon>Chitinophagales</taxon>
        <taxon>Chitinophagaceae</taxon>
        <taxon>Rurimicrobium</taxon>
    </lineage>
</organism>
<feature type="domain" description="DUF4382" evidence="1">
    <location>
        <begin position="34"/>
        <end position="170"/>
    </location>
</feature>
<proteinExistence type="predicted"/>
<dbReference type="EMBL" id="BAABEZ010000022">
    <property type="protein sequence ID" value="GAA4454720.1"/>
    <property type="molecule type" value="Genomic_DNA"/>
</dbReference>
<keyword evidence="3" id="KW-1185">Reference proteome</keyword>
<name>A0ABP8MQZ5_9BACT</name>
<reference evidence="3" key="1">
    <citation type="journal article" date="2019" name="Int. J. Syst. Evol. Microbiol.">
        <title>The Global Catalogue of Microorganisms (GCM) 10K type strain sequencing project: providing services to taxonomists for standard genome sequencing and annotation.</title>
        <authorList>
            <consortium name="The Broad Institute Genomics Platform"/>
            <consortium name="The Broad Institute Genome Sequencing Center for Infectious Disease"/>
            <person name="Wu L."/>
            <person name="Ma J."/>
        </authorList>
    </citation>
    <scope>NUCLEOTIDE SEQUENCE [LARGE SCALE GENOMIC DNA]</scope>
    <source>
        <strain evidence="3">JCM 31921</strain>
    </source>
</reference>
<dbReference type="Pfam" id="PF14321">
    <property type="entry name" value="DUF4382"/>
    <property type="match status" value="1"/>
</dbReference>
<sequence length="259" mass="28029">MKKLFVAVALAGGILFQSCKKDNNNNNGSSAQNAQMSIRLTDAPGDYDAVNVNIQSISVNHETKGWIDIPVQRPGMYNLLDLRNGTDVLLCQGDIPPGRINQIRLTLGSGNTVMVKGMVYELNTPSAEESGLKLNVDQSLDANTAYSFWLDFDAGKSVVETGSGKYMLKPVIRSYTQLTDGRIKGYFSFLYPGTIVYAINGADTFSTYPDKSGSFMFCGLPEANYTLHIETASTLTLDVPGVAVKFGSVTDVGVLTLRP</sequence>